<keyword evidence="4" id="KW-0479">Metal-binding</keyword>
<keyword evidence="3" id="KW-0540">Nuclease</keyword>
<comment type="similarity">
    <text evidence="7">Belongs to the PINc/VapC protein family.</text>
</comment>
<dbReference type="PANTHER" id="PTHR33653:SF1">
    <property type="entry name" value="RIBONUCLEASE VAPC2"/>
    <property type="match status" value="1"/>
</dbReference>
<dbReference type="Pfam" id="PF01850">
    <property type="entry name" value="PIN"/>
    <property type="match status" value="1"/>
</dbReference>
<evidence type="ECO:0000256" key="3">
    <source>
        <dbReference type="ARBA" id="ARBA00022722"/>
    </source>
</evidence>
<accession>A0A2D3TES1</accession>
<evidence type="ECO:0000256" key="2">
    <source>
        <dbReference type="ARBA" id="ARBA00022649"/>
    </source>
</evidence>
<dbReference type="RefSeq" id="WP_100096828.1">
    <property type="nucleotide sequence ID" value="NZ_CP017613.1"/>
</dbReference>
<dbReference type="GO" id="GO:0016787">
    <property type="term" value="F:hydrolase activity"/>
    <property type="evidence" value="ECO:0007669"/>
    <property type="project" value="UniProtKB-KW"/>
</dbReference>
<evidence type="ECO:0000259" key="8">
    <source>
        <dbReference type="SMART" id="SM00670"/>
    </source>
</evidence>
<evidence type="ECO:0000256" key="4">
    <source>
        <dbReference type="ARBA" id="ARBA00022723"/>
    </source>
</evidence>
<dbReference type="SMART" id="SM00670">
    <property type="entry name" value="PINc"/>
    <property type="match status" value="1"/>
</dbReference>
<dbReference type="CDD" id="cd18736">
    <property type="entry name" value="PIN_CcVapC1-like"/>
    <property type="match status" value="1"/>
</dbReference>
<evidence type="ECO:0000313" key="10">
    <source>
        <dbReference type="Proteomes" id="UP000229055"/>
    </source>
</evidence>
<evidence type="ECO:0000256" key="7">
    <source>
        <dbReference type="ARBA" id="ARBA00038093"/>
    </source>
</evidence>
<keyword evidence="5" id="KW-0378">Hydrolase</keyword>
<gene>
    <name evidence="9" type="ORF">BJP43_08110</name>
</gene>
<evidence type="ECO:0000313" key="9">
    <source>
        <dbReference type="EMBL" id="ATW34223.1"/>
    </source>
</evidence>
<dbReference type="InterPro" id="IPR002716">
    <property type="entry name" value="PIN_dom"/>
</dbReference>
<dbReference type="GO" id="GO:0046872">
    <property type="term" value="F:metal ion binding"/>
    <property type="evidence" value="ECO:0007669"/>
    <property type="project" value="UniProtKB-KW"/>
</dbReference>
<dbReference type="EMBL" id="CP017613">
    <property type="protein sequence ID" value="ATW34223.1"/>
    <property type="molecule type" value="Genomic_DNA"/>
</dbReference>
<dbReference type="AlphaFoldDB" id="A0A2D3TES1"/>
<evidence type="ECO:0000256" key="1">
    <source>
        <dbReference type="ARBA" id="ARBA00001946"/>
    </source>
</evidence>
<name>A0A2D3TES1_9ENTR</name>
<evidence type="ECO:0000256" key="5">
    <source>
        <dbReference type="ARBA" id="ARBA00022801"/>
    </source>
</evidence>
<organism evidence="9 10">
    <name type="scientific">Candidatus Williamhamiltonella defendens</name>
    <dbReference type="NCBI Taxonomy" id="138072"/>
    <lineage>
        <taxon>Bacteria</taxon>
        <taxon>Pseudomonadati</taxon>
        <taxon>Pseudomonadota</taxon>
        <taxon>Gammaproteobacteria</taxon>
        <taxon>Enterobacterales</taxon>
        <taxon>Enterobacteriaceae</taxon>
        <taxon>aphid secondary symbionts</taxon>
        <taxon>Candidatus Williamhamiltonella</taxon>
    </lineage>
</organism>
<sequence length="131" mass="15068">MKKYMLDTNICIYLIKKCPPEIVKKFDNYRKGEIIISAITWAELCCGIKKEGRDTVENLLSVLDVEPFGIKQADKYGELTHFFPNRKANFDRMIAAHAISLNVTLVTNNIDDFYSYTRVGLSTENWVSSHK</sequence>
<comment type="cofactor">
    <cofactor evidence="1">
        <name>Mg(2+)</name>
        <dbReference type="ChEBI" id="CHEBI:18420"/>
    </cofactor>
</comment>
<keyword evidence="2" id="KW-1277">Toxin-antitoxin system</keyword>
<dbReference type="InterPro" id="IPR050556">
    <property type="entry name" value="Type_II_TA_system_RNase"/>
</dbReference>
<protein>
    <submittedName>
        <fullName evidence="9">VapC toxin family PIN domain ribonuclease</fullName>
    </submittedName>
</protein>
<dbReference type="Proteomes" id="UP000229055">
    <property type="component" value="Chromosome"/>
</dbReference>
<reference evidence="10" key="1">
    <citation type="submission" date="2016-10" db="EMBL/GenBank/DDBJ databases">
        <authorList>
            <person name="Chevignon G."/>
        </authorList>
    </citation>
    <scope>NUCLEOTIDE SEQUENCE [LARGE SCALE GENOMIC DNA]</scope>
    <source>
        <strain evidence="10">ZA17</strain>
    </source>
</reference>
<dbReference type="GO" id="GO:0004518">
    <property type="term" value="F:nuclease activity"/>
    <property type="evidence" value="ECO:0007669"/>
    <property type="project" value="UniProtKB-KW"/>
</dbReference>
<dbReference type="Gene3D" id="3.40.50.1010">
    <property type="entry name" value="5'-nuclease"/>
    <property type="match status" value="1"/>
</dbReference>
<keyword evidence="6" id="KW-0460">Magnesium</keyword>
<dbReference type="SUPFAM" id="SSF88723">
    <property type="entry name" value="PIN domain-like"/>
    <property type="match status" value="1"/>
</dbReference>
<dbReference type="InterPro" id="IPR029060">
    <property type="entry name" value="PIN-like_dom_sf"/>
</dbReference>
<dbReference type="PANTHER" id="PTHR33653">
    <property type="entry name" value="RIBONUCLEASE VAPC2"/>
    <property type="match status" value="1"/>
</dbReference>
<proteinExistence type="inferred from homology"/>
<evidence type="ECO:0000256" key="6">
    <source>
        <dbReference type="ARBA" id="ARBA00022842"/>
    </source>
</evidence>
<reference evidence="10" key="2">
    <citation type="submission" date="2017-11" db="EMBL/GenBank/DDBJ databases">
        <title>PacBio sequencing of new strain of the secondary endosymbiont Candidatus Hamiltonella defensa.</title>
        <authorList>
            <person name="Strand M.R."/>
            <person name="Oliver K."/>
        </authorList>
    </citation>
    <scope>NUCLEOTIDE SEQUENCE [LARGE SCALE GENOMIC DNA]</scope>
    <source>
        <strain evidence="10">ZA17</strain>
    </source>
</reference>
<feature type="domain" description="PIN" evidence="8">
    <location>
        <begin position="2"/>
        <end position="114"/>
    </location>
</feature>